<dbReference type="Proteomes" id="UP000000366">
    <property type="component" value="Plasmid RPME01"/>
</dbReference>
<name>A2SNI0_METPP</name>
<dbReference type="RefSeq" id="WP_011831707.1">
    <property type="nucleotide sequence ID" value="NC_008826.1"/>
</dbReference>
<protein>
    <submittedName>
        <fullName evidence="1">Uncharacterized protein</fullName>
    </submittedName>
</protein>
<dbReference type="AlphaFoldDB" id="A2SNI0"/>
<keyword evidence="1" id="KW-0614">Plasmid</keyword>
<accession>A2SNI0</accession>
<dbReference type="HOGENOM" id="CLU_2382837_0_0_4"/>
<dbReference type="KEGG" id="mpt:Mpe_B0344"/>
<keyword evidence="2" id="KW-1185">Reference proteome</keyword>
<proteinExistence type="predicted"/>
<geneLocation type="plasmid" evidence="1 2">
    <name>RPME01</name>
</geneLocation>
<gene>
    <name evidence="1" type="ordered locus">Mpe_B0344</name>
</gene>
<reference evidence="1 2" key="1">
    <citation type="journal article" date="2007" name="J. Bacteriol.">
        <title>Whole-genome analysis of the methyl tert-butyl ether-degrading beta-proteobacterium Methylibium petroleiphilum PM1.</title>
        <authorList>
            <person name="Kane S.R."/>
            <person name="Chakicherla A.Y."/>
            <person name="Chain P.S.G."/>
            <person name="Schmidt R."/>
            <person name="Shin M.W."/>
            <person name="Legler T.C."/>
            <person name="Scow K.M."/>
            <person name="Larimer F.W."/>
            <person name="Lucas S.M."/>
            <person name="Richardson P.M."/>
            <person name="Hristova K.R."/>
        </authorList>
    </citation>
    <scope>NUCLEOTIDE SEQUENCE [LARGE SCALE GENOMIC DNA]</scope>
    <source>
        <strain evidence="2">ATCC BAA-1232 / LMG 22953 / PM1</strain>
        <plasmid evidence="1 2">RPME01</plasmid>
    </source>
</reference>
<sequence length="94" mass="10776">MKTIIYTYEEGRVPSDGSGRKRTVKLWFVRRNKPVEIGEYKAAFIGEYQLVMEALKHFKALPAKAFERRGPSNTLAYQSAEKLREAGIADLIRL</sequence>
<organism evidence="1 2">
    <name type="scientific">Methylibium petroleiphilum (strain ATCC BAA-1232 / LMG 22953 / PM1)</name>
    <dbReference type="NCBI Taxonomy" id="420662"/>
    <lineage>
        <taxon>Bacteria</taxon>
        <taxon>Pseudomonadati</taxon>
        <taxon>Pseudomonadota</taxon>
        <taxon>Betaproteobacteria</taxon>
        <taxon>Burkholderiales</taxon>
        <taxon>Sphaerotilaceae</taxon>
        <taxon>Methylibium</taxon>
    </lineage>
</organism>
<evidence type="ECO:0000313" key="1">
    <source>
        <dbReference type="EMBL" id="ABM97119.1"/>
    </source>
</evidence>
<evidence type="ECO:0000313" key="2">
    <source>
        <dbReference type="Proteomes" id="UP000000366"/>
    </source>
</evidence>
<dbReference type="EMBL" id="CP000556">
    <property type="protein sequence ID" value="ABM97119.1"/>
    <property type="molecule type" value="Genomic_DNA"/>
</dbReference>